<organism evidence="2 3">
    <name type="scientific">Kaistia defluvii</name>
    <dbReference type="NCBI Taxonomy" id="410841"/>
    <lineage>
        <taxon>Bacteria</taxon>
        <taxon>Pseudomonadati</taxon>
        <taxon>Pseudomonadota</taxon>
        <taxon>Alphaproteobacteria</taxon>
        <taxon>Hyphomicrobiales</taxon>
        <taxon>Kaistiaceae</taxon>
        <taxon>Kaistia</taxon>
    </lineage>
</organism>
<dbReference type="Proteomes" id="UP001549321">
    <property type="component" value="Unassembled WGS sequence"/>
</dbReference>
<dbReference type="EMBL" id="JBEPSM010000002">
    <property type="protein sequence ID" value="MET4634714.1"/>
    <property type="molecule type" value="Genomic_DNA"/>
</dbReference>
<proteinExistence type="predicted"/>
<feature type="compositionally biased region" description="Basic and acidic residues" evidence="1">
    <location>
        <begin position="58"/>
        <end position="76"/>
    </location>
</feature>
<evidence type="ECO:0000256" key="1">
    <source>
        <dbReference type="SAM" id="MobiDB-lite"/>
    </source>
</evidence>
<evidence type="ECO:0000313" key="2">
    <source>
        <dbReference type="EMBL" id="MET4634714.1"/>
    </source>
</evidence>
<feature type="compositionally biased region" description="Basic and acidic residues" evidence="1">
    <location>
        <begin position="27"/>
        <end position="43"/>
    </location>
</feature>
<evidence type="ECO:0000313" key="3">
    <source>
        <dbReference type="Proteomes" id="UP001549321"/>
    </source>
</evidence>
<feature type="region of interest" description="Disordered" evidence="1">
    <location>
        <begin position="1"/>
        <end position="76"/>
    </location>
</feature>
<accession>A0ABV2R0B7</accession>
<comment type="caution">
    <text evidence="2">The sequence shown here is derived from an EMBL/GenBank/DDBJ whole genome shotgun (WGS) entry which is preliminary data.</text>
</comment>
<sequence>MSNMPLVPPILPLVEDEANKPEPGSEAEAREKAERIDRLEKGEGTVGDDPLGEPVADTVRREIEEAERLQRNERDS</sequence>
<gene>
    <name evidence="2" type="ORF">ABIE08_002660</name>
</gene>
<name>A0ABV2R0B7_9HYPH</name>
<feature type="compositionally biased region" description="Pro residues" evidence="1">
    <location>
        <begin position="1"/>
        <end position="11"/>
    </location>
</feature>
<protein>
    <submittedName>
        <fullName evidence="2">Uncharacterized protein</fullName>
    </submittedName>
</protein>
<keyword evidence="3" id="KW-1185">Reference proteome</keyword>
<dbReference type="RefSeq" id="WP_354551741.1">
    <property type="nucleotide sequence ID" value="NZ_JBEPSM010000002.1"/>
</dbReference>
<reference evidence="2 3" key="1">
    <citation type="submission" date="2024-06" db="EMBL/GenBank/DDBJ databases">
        <title>Sorghum-associated microbial communities from plants grown in Nebraska, USA.</title>
        <authorList>
            <person name="Schachtman D."/>
        </authorList>
    </citation>
    <scope>NUCLEOTIDE SEQUENCE [LARGE SCALE GENOMIC DNA]</scope>
    <source>
        <strain evidence="2 3">3207</strain>
    </source>
</reference>